<feature type="chain" id="PRO_5041338430" evidence="3">
    <location>
        <begin position="28"/>
        <end position="971"/>
    </location>
</feature>
<keyword evidence="5" id="KW-1185">Reference proteome</keyword>
<feature type="region of interest" description="Disordered" evidence="1">
    <location>
        <begin position="147"/>
        <end position="206"/>
    </location>
</feature>
<feature type="compositionally biased region" description="Low complexity" evidence="1">
    <location>
        <begin position="152"/>
        <end position="181"/>
    </location>
</feature>
<proteinExistence type="predicted"/>
<reference evidence="4" key="1">
    <citation type="submission" date="2023-06" db="EMBL/GenBank/DDBJ databases">
        <title>Genome-scale phylogeny and comparative genomics of the fungal order Sordariales.</title>
        <authorList>
            <consortium name="Lawrence Berkeley National Laboratory"/>
            <person name="Hensen N."/>
            <person name="Bonometti L."/>
            <person name="Westerberg I."/>
            <person name="Brannstrom I.O."/>
            <person name="Guillou S."/>
            <person name="Cros-Aarteil S."/>
            <person name="Calhoun S."/>
            <person name="Haridas S."/>
            <person name="Kuo A."/>
            <person name="Mondo S."/>
            <person name="Pangilinan J."/>
            <person name="Riley R."/>
            <person name="Labutti K."/>
            <person name="Andreopoulos B."/>
            <person name="Lipzen A."/>
            <person name="Chen C."/>
            <person name="Yanf M."/>
            <person name="Daum C."/>
            <person name="Ng V."/>
            <person name="Clum A."/>
            <person name="Steindorff A."/>
            <person name="Ohm R."/>
            <person name="Martin F."/>
            <person name="Silar P."/>
            <person name="Natvig D."/>
            <person name="Lalanne C."/>
            <person name="Gautier V."/>
            <person name="Ament-Velasquez S.L."/>
            <person name="Kruys A."/>
            <person name="Hutchinson M.I."/>
            <person name="Powell A.J."/>
            <person name="Barry K."/>
            <person name="Miller A.N."/>
            <person name="Grigoriev I.V."/>
            <person name="Debuchy R."/>
            <person name="Gladieux P."/>
            <person name="Thoren M.H."/>
            <person name="Johannesson H."/>
        </authorList>
    </citation>
    <scope>NUCLEOTIDE SEQUENCE</scope>
    <source>
        <strain evidence="4">CBS 307.81</strain>
    </source>
</reference>
<keyword evidence="2" id="KW-0472">Membrane</keyword>
<feature type="compositionally biased region" description="Basic residues" evidence="1">
    <location>
        <begin position="589"/>
        <end position="599"/>
    </location>
</feature>
<feature type="compositionally biased region" description="Basic and acidic residues" evidence="1">
    <location>
        <begin position="577"/>
        <end position="588"/>
    </location>
</feature>
<protein>
    <submittedName>
        <fullName evidence="4">Uncharacterized protein</fullName>
    </submittedName>
</protein>
<feature type="region of interest" description="Disordered" evidence="1">
    <location>
        <begin position="334"/>
        <end position="387"/>
    </location>
</feature>
<dbReference type="EMBL" id="JAULSY010000048">
    <property type="protein sequence ID" value="KAK0668960.1"/>
    <property type="molecule type" value="Genomic_DNA"/>
</dbReference>
<evidence type="ECO:0000256" key="2">
    <source>
        <dbReference type="SAM" id="Phobius"/>
    </source>
</evidence>
<evidence type="ECO:0000256" key="1">
    <source>
        <dbReference type="SAM" id="MobiDB-lite"/>
    </source>
</evidence>
<accession>A0AA40DBI2</accession>
<feature type="compositionally biased region" description="Polar residues" evidence="1">
    <location>
        <begin position="756"/>
        <end position="782"/>
    </location>
</feature>
<evidence type="ECO:0000256" key="3">
    <source>
        <dbReference type="SAM" id="SignalP"/>
    </source>
</evidence>
<organism evidence="4 5">
    <name type="scientific">Cercophora samala</name>
    <dbReference type="NCBI Taxonomy" id="330535"/>
    <lineage>
        <taxon>Eukaryota</taxon>
        <taxon>Fungi</taxon>
        <taxon>Dikarya</taxon>
        <taxon>Ascomycota</taxon>
        <taxon>Pezizomycotina</taxon>
        <taxon>Sordariomycetes</taxon>
        <taxon>Sordariomycetidae</taxon>
        <taxon>Sordariales</taxon>
        <taxon>Lasiosphaeriaceae</taxon>
        <taxon>Cercophora</taxon>
    </lineage>
</organism>
<keyword evidence="2" id="KW-1133">Transmembrane helix</keyword>
<keyword evidence="3" id="KW-0732">Signal</keyword>
<feature type="transmembrane region" description="Helical" evidence="2">
    <location>
        <begin position="218"/>
        <end position="239"/>
    </location>
</feature>
<feature type="compositionally biased region" description="Low complexity" evidence="1">
    <location>
        <begin position="839"/>
        <end position="854"/>
    </location>
</feature>
<feature type="compositionally biased region" description="Low complexity" evidence="1">
    <location>
        <begin position="193"/>
        <end position="206"/>
    </location>
</feature>
<feature type="region of interest" description="Disordered" evidence="1">
    <location>
        <begin position="441"/>
        <end position="495"/>
    </location>
</feature>
<dbReference type="Proteomes" id="UP001174997">
    <property type="component" value="Unassembled WGS sequence"/>
</dbReference>
<feature type="compositionally biased region" description="Acidic residues" evidence="1">
    <location>
        <begin position="615"/>
        <end position="625"/>
    </location>
</feature>
<name>A0AA40DBI2_9PEZI</name>
<gene>
    <name evidence="4" type="ORF">QBC41DRAFT_112794</name>
</gene>
<feature type="compositionally biased region" description="Pro residues" evidence="1">
    <location>
        <begin position="354"/>
        <end position="369"/>
    </location>
</feature>
<keyword evidence="2" id="KW-0812">Transmembrane</keyword>
<feature type="compositionally biased region" description="Polar residues" evidence="1">
    <location>
        <begin position="541"/>
        <end position="561"/>
    </location>
</feature>
<feature type="signal peptide" evidence="3">
    <location>
        <begin position="1"/>
        <end position="27"/>
    </location>
</feature>
<evidence type="ECO:0000313" key="4">
    <source>
        <dbReference type="EMBL" id="KAK0668960.1"/>
    </source>
</evidence>
<comment type="caution">
    <text evidence="4">The sequence shown here is derived from an EMBL/GenBank/DDBJ whole genome shotgun (WGS) entry which is preliminary data.</text>
</comment>
<feature type="compositionally biased region" description="Low complexity" evidence="1">
    <location>
        <begin position="783"/>
        <end position="830"/>
    </location>
</feature>
<feature type="region of interest" description="Disordered" evidence="1">
    <location>
        <begin position="923"/>
        <end position="971"/>
    </location>
</feature>
<feature type="region of interest" description="Disordered" evidence="1">
    <location>
        <begin position="528"/>
        <end position="911"/>
    </location>
</feature>
<sequence length="971" mass="105984">MLLQRMAYKLFLLCLALWTILLTFANAQQQQTKNVTSEILNFVPQCAQECFRSFIGANFDSRICGNSPSLQCLCRQTGLSGYTVGEGAVSCIIGESQLGSCQGRDSTSDTTTTAYNMCVGVSKAASRTHETLTATLIRVTGTGGLIVPTPSPTRSVTGTVTSGTASSTSTFSSRTRTRPPVATASDPTETFIPADPSATPTAAPVTSTAQPTLSTGQIIGIVVGCVAMVLLGVGLIFLARCIRRRRYGDMEGGDSGFAKMKESPNNGRASVFPGLQISSPLARIPAQRDPNDPRWNLTPAVSNTNSERRVPGVGVGLNASLFANATMVPELKPARTASPKVQAQNSVPKVVLSPPAPPQPQPQGSPPKPTLTLAIPRPQERMYRVPANRTDSVVTEFAEDGEVETAKTAKTTVWRPPPSDPQSATAMYFADKGGNWVLRNASSQRPEQRQEQRQEQRPEPSVNKNKAVPPLPKSQQASVPLAQAELPSPDLHKTRAERAKDAYVMFSPNALVSPLRIPSKESVKMLGSPIAFKDQRREPQVSRQNPANRSSQTAETLTSSPELGRKQGKTPDTYFDVMREGRELTGDRSKRRSMRRANRRNSQDGTQTPVRSPYEDDAVIEDEMQVDLSPVAESPNTPISPGKSPVSYPKIRKRTEATEVPPVPERSDRNSRSSRGSDLLPRGHQYNVWHPGHSKPAEGGVQPMRMPAAPQGPKRPTYGASLNPMPVRNPAQMRTGSPDTRGGPTIEDQYFRSQKRLSNPASYWGGSSQPRPAQQTRPSYDTRQQQQQPQQQRPNPQQQQRPYPQQQQPQRPYPQQRRPQQPQQYSQAPPYTQPPYPQQYPSQPQQQQQQQYRPYIPPSNPAPYPSPAPTTSQTPIDSAVAMSNPASGLGGGSNSAHSSQSSLLLAKRRGPDRAAALTLANAGDSYQKKAQRTNWQRADPGAMEELPPITPGWVPELTPTRRGDDLFLNVR</sequence>
<feature type="compositionally biased region" description="Basic and acidic residues" evidence="1">
    <location>
        <begin position="446"/>
        <end position="458"/>
    </location>
</feature>
<dbReference type="AlphaFoldDB" id="A0AA40DBI2"/>
<feature type="compositionally biased region" description="Low complexity" evidence="1">
    <location>
        <begin position="894"/>
        <end position="905"/>
    </location>
</feature>
<feature type="compositionally biased region" description="Pro residues" evidence="1">
    <location>
        <begin position="855"/>
        <end position="868"/>
    </location>
</feature>
<evidence type="ECO:0000313" key="5">
    <source>
        <dbReference type="Proteomes" id="UP001174997"/>
    </source>
</evidence>